<proteinExistence type="predicted"/>
<accession>A0A4Q0SFQ9</accession>
<evidence type="ECO:0008006" key="3">
    <source>
        <dbReference type="Google" id="ProtNLM"/>
    </source>
</evidence>
<comment type="caution">
    <text evidence="1">The sequence shown here is derived from an EMBL/GenBank/DDBJ whole genome shotgun (WGS) entry which is preliminary data.</text>
</comment>
<dbReference type="EMBL" id="LBJM01000062">
    <property type="protein sequence ID" value="RXH38225.1"/>
    <property type="molecule type" value="Genomic_DNA"/>
</dbReference>
<dbReference type="AlphaFoldDB" id="A0A4Q0SFQ9"/>
<name>A0A4Q0SFQ9_9BRAD</name>
<evidence type="ECO:0000313" key="1">
    <source>
        <dbReference type="EMBL" id="RXH38225.1"/>
    </source>
</evidence>
<organism evidence="1 2">
    <name type="scientific">Bradyrhizobium zhanjiangense</name>
    <dbReference type="NCBI Taxonomy" id="1325107"/>
    <lineage>
        <taxon>Bacteria</taxon>
        <taxon>Pseudomonadati</taxon>
        <taxon>Pseudomonadota</taxon>
        <taxon>Alphaproteobacteria</taxon>
        <taxon>Hyphomicrobiales</taxon>
        <taxon>Nitrobacteraceae</taxon>
        <taxon>Bradyrhizobium</taxon>
    </lineage>
</organism>
<gene>
    <name evidence="1" type="ORF">XH94_23475</name>
</gene>
<protein>
    <recommendedName>
        <fullName evidence="3">Coproporphyrinogen III oxidase</fullName>
    </recommendedName>
</protein>
<dbReference type="InterPro" id="IPR058240">
    <property type="entry name" value="rSAM_sf"/>
</dbReference>
<dbReference type="SUPFAM" id="SSF102114">
    <property type="entry name" value="Radical SAM enzymes"/>
    <property type="match status" value="1"/>
</dbReference>
<reference evidence="1 2" key="1">
    <citation type="submission" date="2015-04" db="EMBL/GenBank/DDBJ databases">
        <title>Comparative genomics of rhizobia nodulating Arachis hypogaea in China.</title>
        <authorList>
            <person name="Li Y."/>
        </authorList>
    </citation>
    <scope>NUCLEOTIDE SEQUENCE [LARGE SCALE GENOMIC DNA]</scope>
    <source>
        <strain evidence="1 2">CCBAU 51787</strain>
    </source>
</reference>
<sequence>MRADLAQSYGQHRLPRYTSYPTSPHLSASVRELDYQAWLKSLGGQKSASIYVQVPFCRSMCWYFGCHTSVTKRDEPTAIYAAGLRTEAYLVAEAFGQLIPDDFPIEVQREELKNKRGEPVASAETEELAGEIAERLNEQAKIVGRLRKPAWPSL</sequence>
<evidence type="ECO:0000313" key="2">
    <source>
        <dbReference type="Proteomes" id="UP000290565"/>
    </source>
</evidence>
<dbReference type="Proteomes" id="UP000290565">
    <property type="component" value="Unassembled WGS sequence"/>
</dbReference>